<protein>
    <recommendedName>
        <fullName evidence="2">Cell division protein ZapA</fullName>
    </recommendedName>
    <alternativeName>
        <fullName evidence="9">Z ring-associated protein ZapA</fullName>
    </alternativeName>
</protein>
<evidence type="ECO:0000256" key="5">
    <source>
        <dbReference type="ARBA" id="ARBA00023210"/>
    </source>
</evidence>
<dbReference type="GO" id="GO:0032153">
    <property type="term" value="C:cell division site"/>
    <property type="evidence" value="ECO:0007669"/>
    <property type="project" value="TreeGrafter"/>
</dbReference>
<comment type="subunit">
    <text evidence="8">Homodimer. Interacts with FtsZ.</text>
</comment>
<evidence type="ECO:0000256" key="3">
    <source>
        <dbReference type="ARBA" id="ARBA00022490"/>
    </source>
</evidence>
<dbReference type="Gene3D" id="3.30.160.880">
    <property type="entry name" value="Cell division protein ZapA protomer, N-terminal domain"/>
    <property type="match status" value="1"/>
</dbReference>
<evidence type="ECO:0000313" key="11">
    <source>
        <dbReference type="Proteomes" id="UP000536835"/>
    </source>
</evidence>
<dbReference type="SUPFAM" id="SSF102829">
    <property type="entry name" value="Cell division protein ZapA-like"/>
    <property type="match status" value="1"/>
</dbReference>
<name>A0A7Y3RMK3_9PROT</name>
<dbReference type="GO" id="GO:0043093">
    <property type="term" value="P:FtsZ-dependent cytokinesis"/>
    <property type="evidence" value="ECO:0007669"/>
    <property type="project" value="TreeGrafter"/>
</dbReference>
<evidence type="ECO:0000256" key="4">
    <source>
        <dbReference type="ARBA" id="ARBA00022618"/>
    </source>
</evidence>
<reference evidence="10 11" key="1">
    <citation type="submission" date="2020-05" db="EMBL/GenBank/DDBJ databases">
        <title>Parvularcula mediterraneae sp. nov., isolated from polypropylene straw from shallow seawater of the seashore of Laganas in Zakynthos island, Greece.</title>
        <authorList>
            <person name="Szabo I."/>
            <person name="Al-Omari J."/>
            <person name="Rado J."/>
            <person name="Szerdahelyi G.S."/>
        </authorList>
    </citation>
    <scope>NUCLEOTIDE SEQUENCE [LARGE SCALE GENOMIC DNA]</scope>
    <source>
        <strain evidence="10 11">ZS-1/3</strain>
    </source>
</reference>
<accession>A0A7Y3RMK3</accession>
<dbReference type="InterPro" id="IPR036192">
    <property type="entry name" value="Cell_div_ZapA-like_sf"/>
</dbReference>
<dbReference type="EMBL" id="JABFCX010000002">
    <property type="protein sequence ID" value="NNU16032.1"/>
    <property type="molecule type" value="Genomic_DNA"/>
</dbReference>
<keyword evidence="6" id="KW-0131">Cell cycle</keyword>
<sequence length="102" mass="11134">MAEVSIQIGGAAYDLACDDGEERRLEQLAHDFDKRVGEVQSQHQSLGERHAVIMAALAVLDEFDEAKNRWASITPEGAAAEWAADRLDRASARLEQALNASV</sequence>
<dbReference type="PANTHER" id="PTHR34981:SF1">
    <property type="entry name" value="CELL DIVISION PROTEIN ZAPA"/>
    <property type="match status" value="1"/>
</dbReference>
<dbReference type="InterPro" id="IPR042233">
    <property type="entry name" value="Cell_div_ZapA_N"/>
</dbReference>
<dbReference type="Pfam" id="PF05164">
    <property type="entry name" value="ZapA"/>
    <property type="match status" value="1"/>
</dbReference>
<dbReference type="GO" id="GO:0000917">
    <property type="term" value="P:division septum assembly"/>
    <property type="evidence" value="ECO:0007669"/>
    <property type="project" value="UniProtKB-KW"/>
</dbReference>
<organism evidence="10 11">
    <name type="scientific">Parvularcula mediterranea</name>
    <dbReference type="NCBI Taxonomy" id="2732508"/>
    <lineage>
        <taxon>Bacteria</taxon>
        <taxon>Pseudomonadati</taxon>
        <taxon>Pseudomonadota</taxon>
        <taxon>Alphaproteobacteria</taxon>
        <taxon>Parvularculales</taxon>
        <taxon>Parvularculaceae</taxon>
        <taxon>Parvularcula</taxon>
    </lineage>
</organism>
<evidence type="ECO:0000256" key="7">
    <source>
        <dbReference type="ARBA" id="ARBA00024910"/>
    </source>
</evidence>
<dbReference type="GO" id="GO:0005829">
    <property type="term" value="C:cytosol"/>
    <property type="evidence" value="ECO:0007669"/>
    <property type="project" value="TreeGrafter"/>
</dbReference>
<dbReference type="RefSeq" id="WP_173197932.1">
    <property type="nucleotide sequence ID" value="NZ_JABFCX010000002.1"/>
</dbReference>
<comment type="caution">
    <text evidence="10">The sequence shown here is derived from an EMBL/GenBank/DDBJ whole genome shotgun (WGS) entry which is preliminary data.</text>
</comment>
<keyword evidence="4 10" id="KW-0132">Cell division</keyword>
<proteinExistence type="predicted"/>
<evidence type="ECO:0000256" key="6">
    <source>
        <dbReference type="ARBA" id="ARBA00023306"/>
    </source>
</evidence>
<keyword evidence="5" id="KW-0717">Septation</keyword>
<dbReference type="Proteomes" id="UP000536835">
    <property type="component" value="Unassembled WGS sequence"/>
</dbReference>
<dbReference type="GO" id="GO:0030428">
    <property type="term" value="C:cell septum"/>
    <property type="evidence" value="ECO:0007669"/>
    <property type="project" value="TreeGrafter"/>
</dbReference>
<evidence type="ECO:0000256" key="8">
    <source>
        <dbReference type="ARBA" id="ARBA00026068"/>
    </source>
</evidence>
<evidence type="ECO:0000256" key="9">
    <source>
        <dbReference type="ARBA" id="ARBA00033158"/>
    </source>
</evidence>
<evidence type="ECO:0000256" key="2">
    <source>
        <dbReference type="ARBA" id="ARBA00015195"/>
    </source>
</evidence>
<dbReference type="InterPro" id="IPR007838">
    <property type="entry name" value="Cell_div_ZapA-like"/>
</dbReference>
<dbReference type="PANTHER" id="PTHR34981">
    <property type="entry name" value="CELL DIVISION PROTEIN ZAPA"/>
    <property type="match status" value="1"/>
</dbReference>
<evidence type="ECO:0000313" key="10">
    <source>
        <dbReference type="EMBL" id="NNU16032.1"/>
    </source>
</evidence>
<comment type="subcellular location">
    <subcellularLocation>
        <location evidence="1">Cytoplasm</location>
    </subcellularLocation>
</comment>
<keyword evidence="11" id="KW-1185">Reference proteome</keyword>
<gene>
    <name evidence="10" type="primary">zapA</name>
    <name evidence="10" type="ORF">HK107_06825</name>
</gene>
<dbReference type="GO" id="GO:0000921">
    <property type="term" value="P:septin ring assembly"/>
    <property type="evidence" value="ECO:0007669"/>
    <property type="project" value="TreeGrafter"/>
</dbReference>
<dbReference type="AlphaFoldDB" id="A0A7Y3RMK3"/>
<keyword evidence="3" id="KW-0963">Cytoplasm</keyword>
<evidence type="ECO:0000256" key="1">
    <source>
        <dbReference type="ARBA" id="ARBA00004496"/>
    </source>
</evidence>
<comment type="function">
    <text evidence="7">Activator of cell division through the inhibition of FtsZ GTPase activity, therefore promoting FtsZ assembly into bundles of protofilaments necessary for the formation of the division Z ring. It is recruited early at mid-cell but it is not essential for cell division.</text>
</comment>